<dbReference type="Proteomes" id="UP000053176">
    <property type="component" value="Unassembled WGS sequence"/>
</dbReference>
<protein>
    <submittedName>
        <fullName evidence="2">Integrase</fullName>
    </submittedName>
</protein>
<dbReference type="InterPro" id="IPR001584">
    <property type="entry name" value="Integrase_cat-core"/>
</dbReference>
<dbReference type="InterPro" id="IPR012337">
    <property type="entry name" value="RNaseH-like_sf"/>
</dbReference>
<dbReference type="Gene3D" id="3.30.420.10">
    <property type="entry name" value="Ribonuclease H-like superfamily/Ribonuclease H"/>
    <property type="match status" value="1"/>
</dbReference>
<dbReference type="GO" id="GO:0003676">
    <property type="term" value="F:nucleic acid binding"/>
    <property type="evidence" value="ECO:0007669"/>
    <property type="project" value="InterPro"/>
</dbReference>
<dbReference type="EMBL" id="LPWA01000029">
    <property type="protein sequence ID" value="KUM28233.1"/>
    <property type="molecule type" value="Genomic_DNA"/>
</dbReference>
<evidence type="ECO:0000259" key="1">
    <source>
        <dbReference type="PROSITE" id="PS50994"/>
    </source>
</evidence>
<evidence type="ECO:0000313" key="3">
    <source>
        <dbReference type="Proteomes" id="UP000053176"/>
    </source>
</evidence>
<sequence length="504" mass="56930">MGRLSMATRKELTAAVSERYRASTRAEKARILDEFVVVTGFHRKHAMRLLRRGEGPFAGRRARPRIYDEAERNALILLWEASDRVCGKRLKALLPVLLEAMERHGHFDLAPEIRGKLLAMSAATIDRTLGPIREGLGRPRRRPAAHALRRSIPIRTSADWDDPAPGFVEADLVAHSGPSTRGSFIQTLVLTDIATGWTECAPLLVREQTLLSTVLTELRKQLPFALLGLDTDNDTVFMNETLKAYCDAANIVFTRCRPYRKNDQAFVEQKNGAVVRRMVGYRRFEGLEAATLLAKLYRSARLFVNFFQPSFKLIAKQRDGARVRKTYSPPATPHQRLVADARTSDAVRSRLQEIYAGLDPVVLLRDIRAMQERLAALADTPPAVRPDGAAQPIDLFLASLRTAWKDGALRPTDRPIVKAKRGRRRPDPLVKAAADLRNWFEAEPWRTGSELLSRLQAEYPGDYPDKLLRTLQRRLKVWRSEQADALLFGPLNKEPPIQEIARPH</sequence>
<feature type="domain" description="Integrase catalytic" evidence="1">
    <location>
        <begin position="161"/>
        <end position="341"/>
    </location>
</feature>
<dbReference type="GO" id="GO:0015074">
    <property type="term" value="P:DNA integration"/>
    <property type="evidence" value="ECO:0007669"/>
    <property type="project" value="InterPro"/>
</dbReference>
<name>A0A124GGY6_RHILI</name>
<reference evidence="2 3" key="1">
    <citation type="submission" date="2015-12" db="EMBL/GenBank/DDBJ databases">
        <title>Draft genome sequence of Mesorhizobium sp. UFLA 01-765, a multitolerant efficient symbiont and plant-growth promoting strain isolated from Zn-mining soil using Leucaena leucocephala as a trap plant.</title>
        <authorList>
            <person name="Rangel W.M."/>
            <person name="Thijs S."/>
            <person name="Longatti S.M."/>
            <person name="Moreira F.M."/>
            <person name="Weyens N."/>
            <person name="Vangronsveld J."/>
            <person name="Van Hamme J.D."/>
            <person name="Bottos E.M."/>
            <person name="Rineau F."/>
        </authorList>
    </citation>
    <scope>NUCLEOTIDE SEQUENCE [LARGE SCALE GENOMIC DNA]</scope>
    <source>
        <strain evidence="2 3">UFLA 01-765</strain>
    </source>
</reference>
<organism evidence="2 3">
    <name type="scientific">Rhizobium loti</name>
    <name type="common">Mesorhizobium loti</name>
    <dbReference type="NCBI Taxonomy" id="381"/>
    <lineage>
        <taxon>Bacteria</taxon>
        <taxon>Pseudomonadati</taxon>
        <taxon>Pseudomonadota</taxon>
        <taxon>Alphaproteobacteria</taxon>
        <taxon>Hyphomicrobiales</taxon>
        <taxon>Phyllobacteriaceae</taxon>
        <taxon>Mesorhizobium</taxon>
    </lineage>
</organism>
<dbReference type="SUPFAM" id="SSF53098">
    <property type="entry name" value="Ribonuclease H-like"/>
    <property type="match status" value="1"/>
</dbReference>
<dbReference type="OrthoDB" id="2370461at2"/>
<dbReference type="PROSITE" id="PS50994">
    <property type="entry name" value="INTEGRASE"/>
    <property type="match status" value="1"/>
</dbReference>
<evidence type="ECO:0000313" key="2">
    <source>
        <dbReference type="EMBL" id="KUM28233.1"/>
    </source>
</evidence>
<dbReference type="InterPro" id="IPR036397">
    <property type="entry name" value="RNaseH_sf"/>
</dbReference>
<proteinExistence type="predicted"/>
<comment type="caution">
    <text evidence="2">The sequence shown here is derived from an EMBL/GenBank/DDBJ whole genome shotgun (WGS) entry which is preliminary data.</text>
</comment>
<gene>
    <name evidence="2" type="ORF">AU467_34955</name>
</gene>
<dbReference type="AlphaFoldDB" id="A0A124GGY6"/>
<accession>A0A124GGY6</accession>